<dbReference type="EMBL" id="JAAWVO010013791">
    <property type="protein sequence ID" value="MBN3313986.1"/>
    <property type="molecule type" value="Genomic_DNA"/>
</dbReference>
<keyword evidence="8" id="KW-0492">Microsome</keyword>
<evidence type="ECO:0000256" key="13">
    <source>
        <dbReference type="PIRSR" id="PIRSR602401-1"/>
    </source>
</evidence>
<evidence type="ECO:0000256" key="4">
    <source>
        <dbReference type="ARBA" id="ARBA00010617"/>
    </source>
</evidence>
<dbReference type="InterPro" id="IPR036396">
    <property type="entry name" value="Cyt_P450_sf"/>
</dbReference>
<dbReference type="PANTHER" id="PTHR24300">
    <property type="entry name" value="CYTOCHROME P450 508A4-RELATED"/>
    <property type="match status" value="1"/>
</dbReference>
<dbReference type="InterPro" id="IPR050182">
    <property type="entry name" value="Cytochrome_P450_fam2"/>
</dbReference>
<sequence>MSLYSFTECLDAQGILIFLLLFLLITDIVKNKKPKNFPPGPWGLPFVGNIFNIDFKQPHIYVGKLAEIYGNVFSVRFGRNKAVFVTGYKMVKEALINQAETFADRPQSPTMDRLYSNYGLIFSNGYLWKKQRRFALSTLRNFGLGRKTLESVISEESRFLQQAIEDEQGNRLNYALVLPLGKPFNPHFLLNNAVSNIICSMVFGSRFDYSDNSFQRLLHLLSETIHLEGTIWTQVENIFLQLSYAVKTKINYTQLFRITSKLSYCTQNDWVELIIVKLHFDSIFTYNISTSPGINISEQGPSLCSVFCDVCITLKPNVIRCNNLLIKEDTEAGFHEKNLVLCTLDLFTAGTETTSASLRWALLYMIKHPEIQKKVEAEIESVLGQGRQPSMTDKPNMPYTDAVIHEIQRMSNIVPLSGPRMTTKDTTLGGHFLPKGTQVMTNLTSVLFDKTEWQTPDSFNPGHFLDSEGKFVRREAFLPFSAGKRACLGEQLARMELFLFFTSFLQNFTFKAPEGEEPSMEYQLGGILTPRPFKICAIPR</sequence>
<evidence type="ECO:0000256" key="3">
    <source>
        <dbReference type="ARBA" id="ARBA00004406"/>
    </source>
</evidence>
<keyword evidence="17" id="KW-1185">Reference proteome</keyword>
<dbReference type="PRINTS" id="PR00463">
    <property type="entry name" value="EP450I"/>
</dbReference>
<gene>
    <name evidence="16" type="primary">Cyp2j2_1</name>
    <name evidence="16" type="ORF">GTO95_0012171</name>
</gene>
<dbReference type="GO" id="GO:0006805">
    <property type="term" value="P:xenobiotic metabolic process"/>
    <property type="evidence" value="ECO:0007669"/>
    <property type="project" value="TreeGrafter"/>
</dbReference>
<comment type="caution">
    <text evidence="16">The sequence shown here is derived from an EMBL/GenBank/DDBJ whole genome shotgun (WGS) entry which is preliminary data.</text>
</comment>
<evidence type="ECO:0000256" key="7">
    <source>
        <dbReference type="ARBA" id="ARBA00022824"/>
    </source>
</evidence>
<dbReference type="FunFam" id="1.10.630.10:FF:000238">
    <property type="entry name" value="Cytochrome P450 2A6"/>
    <property type="match status" value="2"/>
</dbReference>
<evidence type="ECO:0000256" key="14">
    <source>
        <dbReference type="RuleBase" id="RU000461"/>
    </source>
</evidence>
<keyword evidence="5 13" id="KW-0349">Heme</keyword>
<dbReference type="GO" id="GO:0020037">
    <property type="term" value="F:heme binding"/>
    <property type="evidence" value="ECO:0007669"/>
    <property type="project" value="InterPro"/>
</dbReference>
<dbReference type="InterPro" id="IPR002401">
    <property type="entry name" value="Cyt_P450_E_grp-I"/>
</dbReference>
<dbReference type="PANTHER" id="PTHR24300:SF177">
    <property type="entry name" value="CYTOCHROME P450 2J2"/>
    <property type="match status" value="1"/>
</dbReference>
<dbReference type="PRINTS" id="PR00385">
    <property type="entry name" value="P450"/>
</dbReference>
<dbReference type="Pfam" id="PF00067">
    <property type="entry name" value="p450"/>
    <property type="match status" value="2"/>
</dbReference>
<dbReference type="AlphaFoldDB" id="A0A8J7NJ06"/>
<reference evidence="16" key="1">
    <citation type="journal article" date="2021" name="Cell">
        <title>Tracing the genetic footprints of vertebrate landing in non-teleost ray-finned fishes.</title>
        <authorList>
            <person name="Bi X."/>
            <person name="Wang K."/>
            <person name="Yang L."/>
            <person name="Pan H."/>
            <person name="Jiang H."/>
            <person name="Wei Q."/>
            <person name="Fang M."/>
            <person name="Yu H."/>
            <person name="Zhu C."/>
            <person name="Cai Y."/>
            <person name="He Y."/>
            <person name="Gan X."/>
            <person name="Zeng H."/>
            <person name="Yu D."/>
            <person name="Zhu Y."/>
            <person name="Jiang H."/>
            <person name="Qiu Q."/>
            <person name="Yang H."/>
            <person name="Zhang Y.E."/>
            <person name="Wang W."/>
            <person name="Zhu M."/>
            <person name="He S."/>
            <person name="Zhang G."/>
        </authorList>
    </citation>
    <scope>NUCLEOTIDE SEQUENCE</scope>
    <source>
        <strain evidence="16">Allg_001</strain>
    </source>
</reference>
<feature type="transmembrane region" description="Helical" evidence="15">
    <location>
        <begin position="12"/>
        <end position="29"/>
    </location>
</feature>
<name>A0A8J7NJ06_ATRSP</name>
<dbReference type="Proteomes" id="UP000736164">
    <property type="component" value="Unassembled WGS sequence"/>
</dbReference>
<dbReference type="GO" id="GO:0006082">
    <property type="term" value="P:organic acid metabolic process"/>
    <property type="evidence" value="ECO:0007669"/>
    <property type="project" value="TreeGrafter"/>
</dbReference>
<evidence type="ECO:0000256" key="12">
    <source>
        <dbReference type="ARBA" id="ARBA00023136"/>
    </source>
</evidence>
<dbReference type="Gene3D" id="1.10.630.10">
    <property type="entry name" value="Cytochrome P450"/>
    <property type="match status" value="1"/>
</dbReference>
<keyword evidence="15" id="KW-1133">Transmembrane helix</keyword>
<dbReference type="GO" id="GO:0005506">
    <property type="term" value="F:iron ion binding"/>
    <property type="evidence" value="ECO:0007669"/>
    <property type="project" value="InterPro"/>
</dbReference>
<evidence type="ECO:0000256" key="10">
    <source>
        <dbReference type="ARBA" id="ARBA00023004"/>
    </source>
</evidence>
<evidence type="ECO:0000256" key="11">
    <source>
        <dbReference type="ARBA" id="ARBA00023033"/>
    </source>
</evidence>
<keyword evidence="12 15" id="KW-0472">Membrane</keyword>
<keyword evidence="7" id="KW-0256">Endoplasmic reticulum</keyword>
<dbReference type="GO" id="GO:0005789">
    <property type="term" value="C:endoplasmic reticulum membrane"/>
    <property type="evidence" value="ECO:0007669"/>
    <property type="project" value="UniProtKB-SubCell"/>
</dbReference>
<keyword evidence="6 13" id="KW-0479">Metal-binding</keyword>
<dbReference type="GO" id="GO:0016712">
    <property type="term" value="F:oxidoreductase activity, acting on paired donors, with incorporation or reduction of molecular oxygen, reduced flavin or flavoprotein as one donor, and incorporation of one atom of oxygen"/>
    <property type="evidence" value="ECO:0007669"/>
    <property type="project" value="TreeGrafter"/>
</dbReference>
<feature type="non-terminal residue" evidence="16">
    <location>
        <position position="1"/>
    </location>
</feature>
<evidence type="ECO:0000256" key="6">
    <source>
        <dbReference type="ARBA" id="ARBA00022723"/>
    </source>
</evidence>
<evidence type="ECO:0000256" key="1">
    <source>
        <dbReference type="ARBA" id="ARBA00001971"/>
    </source>
</evidence>
<organism evidence="16 17">
    <name type="scientific">Atractosteus spatula</name>
    <name type="common">Alligator gar</name>
    <name type="synonym">Lepisosteus spatula</name>
    <dbReference type="NCBI Taxonomy" id="7917"/>
    <lineage>
        <taxon>Eukaryota</taxon>
        <taxon>Metazoa</taxon>
        <taxon>Chordata</taxon>
        <taxon>Craniata</taxon>
        <taxon>Vertebrata</taxon>
        <taxon>Euteleostomi</taxon>
        <taxon>Actinopterygii</taxon>
        <taxon>Neopterygii</taxon>
        <taxon>Holostei</taxon>
        <taxon>Semionotiformes</taxon>
        <taxon>Lepisosteidae</taxon>
        <taxon>Atractosteus</taxon>
    </lineage>
</organism>
<evidence type="ECO:0000256" key="8">
    <source>
        <dbReference type="ARBA" id="ARBA00022848"/>
    </source>
</evidence>
<dbReference type="SUPFAM" id="SSF48264">
    <property type="entry name" value="Cytochrome P450"/>
    <property type="match status" value="1"/>
</dbReference>
<comment type="cofactor">
    <cofactor evidence="1 13">
        <name>heme</name>
        <dbReference type="ChEBI" id="CHEBI:30413"/>
    </cofactor>
</comment>
<keyword evidence="15" id="KW-0812">Transmembrane</keyword>
<dbReference type="PROSITE" id="PS00086">
    <property type="entry name" value="CYTOCHROME_P450"/>
    <property type="match status" value="1"/>
</dbReference>
<keyword evidence="11 14" id="KW-0503">Monooxygenase</keyword>
<keyword evidence="9 14" id="KW-0560">Oxidoreductase</keyword>
<protein>
    <submittedName>
        <fullName evidence="16">CP2J2 protein</fullName>
    </submittedName>
</protein>
<accession>A0A8J7NJ06</accession>
<feature type="non-terminal residue" evidence="16">
    <location>
        <position position="540"/>
    </location>
</feature>
<evidence type="ECO:0000256" key="9">
    <source>
        <dbReference type="ARBA" id="ARBA00023002"/>
    </source>
</evidence>
<evidence type="ECO:0000256" key="2">
    <source>
        <dbReference type="ARBA" id="ARBA00004174"/>
    </source>
</evidence>
<feature type="binding site" description="axial binding residue" evidence="13">
    <location>
        <position position="487"/>
    </location>
    <ligand>
        <name>heme</name>
        <dbReference type="ChEBI" id="CHEBI:30413"/>
    </ligand>
    <ligandPart>
        <name>Fe</name>
        <dbReference type="ChEBI" id="CHEBI:18248"/>
    </ligandPart>
</feature>
<dbReference type="InterPro" id="IPR017972">
    <property type="entry name" value="Cyt_P450_CS"/>
</dbReference>
<evidence type="ECO:0000313" key="16">
    <source>
        <dbReference type="EMBL" id="MBN3313986.1"/>
    </source>
</evidence>
<comment type="subcellular location">
    <subcellularLocation>
        <location evidence="3">Endoplasmic reticulum membrane</location>
        <topology evidence="3">Peripheral membrane protein</topology>
    </subcellularLocation>
    <subcellularLocation>
        <location evidence="2">Microsome membrane</location>
        <topology evidence="2">Peripheral membrane protein</topology>
    </subcellularLocation>
</comment>
<evidence type="ECO:0000256" key="15">
    <source>
        <dbReference type="SAM" id="Phobius"/>
    </source>
</evidence>
<keyword evidence="10 13" id="KW-0408">Iron</keyword>
<proteinExistence type="inferred from homology"/>
<evidence type="ECO:0000313" key="17">
    <source>
        <dbReference type="Proteomes" id="UP000736164"/>
    </source>
</evidence>
<evidence type="ECO:0000256" key="5">
    <source>
        <dbReference type="ARBA" id="ARBA00022617"/>
    </source>
</evidence>
<dbReference type="InterPro" id="IPR001128">
    <property type="entry name" value="Cyt_P450"/>
</dbReference>
<comment type="similarity">
    <text evidence="4 14">Belongs to the cytochrome P450 family.</text>
</comment>